<organism evidence="7 8">
    <name type="scientific">candidate division WWE3 bacterium CG08_land_8_20_14_0_20_40_13</name>
    <dbReference type="NCBI Taxonomy" id="1975084"/>
    <lineage>
        <taxon>Bacteria</taxon>
        <taxon>Katanobacteria</taxon>
    </lineage>
</organism>
<dbReference type="EMBL" id="PEYT01000005">
    <property type="protein sequence ID" value="PIS23284.1"/>
    <property type="molecule type" value="Genomic_DNA"/>
</dbReference>
<evidence type="ECO:0000313" key="7">
    <source>
        <dbReference type="EMBL" id="PIS23284.1"/>
    </source>
</evidence>
<keyword evidence="2" id="KW-0813">Transport</keyword>
<evidence type="ECO:0000256" key="3">
    <source>
        <dbReference type="ARBA" id="ARBA00022781"/>
    </source>
</evidence>
<dbReference type="Pfam" id="PF00213">
    <property type="entry name" value="OSCP"/>
    <property type="match status" value="1"/>
</dbReference>
<keyword evidence="6" id="KW-0066">ATP synthesis</keyword>
<comment type="subcellular location">
    <subcellularLocation>
        <location evidence="1">Membrane</location>
    </subcellularLocation>
</comment>
<evidence type="ECO:0000256" key="6">
    <source>
        <dbReference type="ARBA" id="ARBA00023310"/>
    </source>
</evidence>
<dbReference type="GO" id="GO:0046933">
    <property type="term" value="F:proton-transporting ATP synthase activity, rotational mechanism"/>
    <property type="evidence" value="ECO:0007669"/>
    <property type="project" value="InterPro"/>
</dbReference>
<evidence type="ECO:0000256" key="4">
    <source>
        <dbReference type="ARBA" id="ARBA00023065"/>
    </source>
</evidence>
<dbReference type="Proteomes" id="UP000230340">
    <property type="component" value="Unassembled WGS sequence"/>
</dbReference>
<protein>
    <submittedName>
        <fullName evidence="7">Uncharacterized protein</fullName>
    </submittedName>
</protein>
<evidence type="ECO:0000256" key="5">
    <source>
        <dbReference type="ARBA" id="ARBA00023136"/>
    </source>
</evidence>
<comment type="caution">
    <text evidence="7">The sequence shown here is derived from an EMBL/GenBank/DDBJ whole genome shotgun (WGS) entry which is preliminary data.</text>
</comment>
<keyword evidence="3" id="KW-0375">Hydrogen ion transport</keyword>
<evidence type="ECO:0000313" key="8">
    <source>
        <dbReference type="Proteomes" id="UP000230340"/>
    </source>
</evidence>
<dbReference type="AlphaFoldDB" id="A0A2H0XEC0"/>
<reference evidence="8" key="1">
    <citation type="submission" date="2017-09" db="EMBL/GenBank/DDBJ databases">
        <title>Depth-based differentiation of microbial function through sediment-hosted aquifers and enrichment of novel symbionts in the deep terrestrial subsurface.</title>
        <authorList>
            <person name="Probst A.J."/>
            <person name="Ladd B."/>
            <person name="Jarett J.K."/>
            <person name="Geller-Mcgrath D.E."/>
            <person name="Sieber C.M.K."/>
            <person name="Emerson J.B."/>
            <person name="Anantharaman K."/>
            <person name="Thomas B.C."/>
            <person name="Malmstrom R."/>
            <person name="Stieglmeier M."/>
            <person name="Klingl A."/>
            <person name="Woyke T."/>
            <person name="Ryan C.M."/>
            <person name="Banfield J.F."/>
        </authorList>
    </citation>
    <scope>NUCLEOTIDE SEQUENCE [LARGE SCALE GENOMIC DNA]</scope>
</reference>
<gene>
    <name evidence="7" type="ORF">COT49_00945</name>
</gene>
<evidence type="ECO:0000256" key="1">
    <source>
        <dbReference type="ARBA" id="ARBA00004370"/>
    </source>
</evidence>
<dbReference type="GO" id="GO:0016020">
    <property type="term" value="C:membrane"/>
    <property type="evidence" value="ECO:0007669"/>
    <property type="project" value="UniProtKB-SubCell"/>
</dbReference>
<keyword evidence="4" id="KW-0406">Ion transport</keyword>
<sequence>MKSHKSEKFDDLVLQLVTRSAGDSLVALFEEFKNNSYRLGNQVKLLEKLLPYNVKDSVMEIVKRGSGEKMTTYIKNRPILEITMAFAPQFCFLDNIASKLYKELGYAVLLAVKVDPELIGGCSLCYKAFYRDYSIRERLNQLN</sequence>
<evidence type="ECO:0000256" key="2">
    <source>
        <dbReference type="ARBA" id="ARBA00022448"/>
    </source>
</evidence>
<dbReference type="InterPro" id="IPR000711">
    <property type="entry name" value="ATPase_OSCP/dsu"/>
</dbReference>
<name>A0A2H0XEC0_UNCKA</name>
<accession>A0A2H0XEC0</accession>
<keyword evidence="5" id="KW-0472">Membrane</keyword>
<proteinExistence type="predicted"/>